<accession>A0A401G500</accession>
<dbReference type="RefSeq" id="XP_027608147.1">
    <property type="nucleotide sequence ID" value="XM_027752346.1"/>
</dbReference>
<evidence type="ECO:0000256" key="1">
    <source>
        <dbReference type="SAM" id="SignalP"/>
    </source>
</evidence>
<reference evidence="2 3" key="1">
    <citation type="journal article" date="2018" name="Sci. Rep.">
        <title>Genome sequence of the cauliflower mushroom Sparassis crispa (Hanabiratake) and its association with beneficial usage.</title>
        <authorList>
            <person name="Kiyama R."/>
            <person name="Furutani Y."/>
            <person name="Kawaguchi K."/>
            <person name="Nakanishi T."/>
        </authorList>
    </citation>
    <scope>NUCLEOTIDE SEQUENCE [LARGE SCALE GENOMIC DNA]</scope>
</reference>
<evidence type="ECO:0008006" key="4">
    <source>
        <dbReference type="Google" id="ProtNLM"/>
    </source>
</evidence>
<name>A0A401G500_9APHY</name>
<evidence type="ECO:0000313" key="2">
    <source>
        <dbReference type="EMBL" id="GBE77234.1"/>
    </source>
</evidence>
<organism evidence="2 3">
    <name type="scientific">Sparassis crispa</name>
    <dbReference type="NCBI Taxonomy" id="139825"/>
    <lineage>
        <taxon>Eukaryota</taxon>
        <taxon>Fungi</taxon>
        <taxon>Dikarya</taxon>
        <taxon>Basidiomycota</taxon>
        <taxon>Agaricomycotina</taxon>
        <taxon>Agaricomycetes</taxon>
        <taxon>Polyporales</taxon>
        <taxon>Sparassidaceae</taxon>
        <taxon>Sparassis</taxon>
    </lineage>
</organism>
<keyword evidence="1" id="KW-0732">Signal</keyword>
<dbReference type="Proteomes" id="UP000287166">
    <property type="component" value="Unassembled WGS sequence"/>
</dbReference>
<evidence type="ECO:0000313" key="3">
    <source>
        <dbReference type="Proteomes" id="UP000287166"/>
    </source>
</evidence>
<dbReference type="GeneID" id="38774151"/>
<feature type="signal peptide" evidence="1">
    <location>
        <begin position="1"/>
        <end position="28"/>
    </location>
</feature>
<proteinExistence type="predicted"/>
<sequence length="275" mass="31356">MMNERWTIMMMQLVLLNTVIVIPNMTIAKRAMTKNEIDVLRMTVVARKWTIVLEMETVKMEMSDHCDQPRSAEEKSAYDYITLVRNEFIGWSLVQATMSVIHNIVKRNQKIDLIISSMEEDIIVARVLAKGIKDLRNMQCLQSKAQLQCSLLFTADWPTHKWNYGKQVASKDHNGTAVGGIPTGPDGKINVTSIGIDKPQYEHSPVLRRQVGMLEKYKDVDYFLWDSAGFMLPFAIRTTPVMKALLLRKKAMSVTSKRGLRTNGRVPAREGIRLT</sequence>
<keyword evidence="3" id="KW-1185">Reference proteome</keyword>
<dbReference type="EMBL" id="BFAD01000001">
    <property type="protein sequence ID" value="GBE77234.1"/>
    <property type="molecule type" value="Genomic_DNA"/>
</dbReference>
<dbReference type="AlphaFoldDB" id="A0A401G500"/>
<dbReference type="InParanoid" id="A0A401G500"/>
<comment type="caution">
    <text evidence="2">The sequence shown here is derived from an EMBL/GenBank/DDBJ whole genome shotgun (WGS) entry which is preliminary data.</text>
</comment>
<protein>
    <recommendedName>
        <fullName evidence="4">DDE Tnp4 domain-containing protein</fullName>
    </recommendedName>
</protein>
<gene>
    <name evidence="2" type="ORF">SCP_0101070</name>
</gene>
<feature type="chain" id="PRO_5019192208" description="DDE Tnp4 domain-containing protein" evidence="1">
    <location>
        <begin position="29"/>
        <end position="275"/>
    </location>
</feature>